<feature type="compositionally biased region" description="Low complexity" evidence="1">
    <location>
        <begin position="801"/>
        <end position="826"/>
    </location>
</feature>
<dbReference type="Proteomes" id="UP000516370">
    <property type="component" value="Chromosome"/>
</dbReference>
<dbReference type="AlphaFoldDB" id="A0A7H1JBA4"/>
<dbReference type="Pfam" id="PF05954">
    <property type="entry name" value="Phage_GPD"/>
    <property type="match status" value="1"/>
</dbReference>
<reference evidence="2 3" key="1">
    <citation type="submission" date="2020-09" db="EMBL/GenBank/DDBJ databases">
        <title>Complete genome sequence of an Arctic sea ice bacterium Marinomonas arctica BSI20414.</title>
        <authorList>
            <person name="Liao L."/>
            <person name="Chen B."/>
        </authorList>
    </citation>
    <scope>NUCLEOTIDE SEQUENCE [LARGE SCALE GENOMIC DNA]</scope>
    <source>
        <strain evidence="2 3">BSI20414</strain>
    </source>
</reference>
<evidence type="ECO:0008006" key="4">
    <source>
        <dbReference type="Google" id="ProtNLM"/>
    </source>
</evidence>
<dbReference type="Gene3D" id="2.30.110.50">
    <property type="match status" value="1"/>
</dbReference>
<sequence>MTENKLPLDYMAIEPSRQFATSLSFSVVAESSGGELNSDYFRVVSVEGQEQVSQPFSFTISLRANERNAPPINPQDANRSFANLSKPSYSPNQSLSLVQGVGGDLLAQWAQLVIGFESYPNAMGERDGMFDAQATSSVDPLPSRYFSGIVSSVSQSAPGEYSLVMQSPLFPLTLRNRYFVHQGMNLEQIIGALITPELSRYGKHFSVRYKIAGLTATRVQDWMQAGETDFAMLQRVMKKAAVHFYFIHSENGLTLVFSNQTTSPNEVYIPGCKKGALALRYSYTDAQSLGLQQNDLFCHLAYQVQMVPQTVGTVLTRQQANWETNEVASFNSFPATADTTKANYLFYQNYSYGVDKRESEETHRQIAQQVATQQGTLTGESTSTLLSPGYTFTLSQMAINPKDTTEQDEDGKLPVTADNLMPIQFNDKTFVVTKITHKVTESTPYSGTLEATLVSNGTDSKSSEATFITPFEIQDTHQGNVLAKVLKSAVPKNPYFFEKNNFQTEITSVQYGDSSSGDSVTKLKQIGCLVQFATDEGTDISHWVALSSTSQTAPAVNSMVLVGRGDNESEIPQIQQVVSSHGEKTIQPAFWRNNSWTFNTNWGSSCSTSYGDSMSIRFGSEAKADLKTAMNIVQTAYSNPTVLGASFGGVSYDMGCSFSYSTTGKGAQGLAGASVSQGSRFSESHSEQEYSVSYNNARQSFSKSNKSVNVSYQGAFSDKVDENNLSFIKGKIPNQEIIDICNTLPDGSSYNRSHITGKTINLSGMGAEPPTADPSSITSLSYSHSIMYGDSENINEQTGDSKNTNTHNGNSTNSSMTNGNSTSKTTVNGNSSSDTNVTGNADNNSKTTGETNQNDIFIGARNNLTTSVAAANAVNTFVGATNDVSTKLSVGNSISTNIGASNSVNTFIGATNDVSTKLSLSNSISTNIGASNTVNTFIGATNDVSTKLSLSNSMNTTIGTSNSVSTFIGATNDVSTRLSMSNSVSTNIGSSSSISTNLSANTSISSTMGLDLSVSTRGGLCISVDNNAGVKIQLATGNVIIQEQEKVAAVQKGIVANMVTMAMTL</sequence>
<dbReference type="KEGG" id="mard:IBG28_09310"/>
<name>A0A7H1JBA4_9GAMM</name>
<evidence type="ECO:0000313" key="2">
    <source>
        <dbReference type="EMBL" id="QNT07770.1"/>
    </source>
</evidence>
<feature type="compositionally biased region" description="Polar residues" evidence="1">
    <location>
        <begin position="827"/>
        <end position="852"/>
    </location>
</feature>
<feature type="region of interest" description="Disordered" evidence="1">
    <location>
        <begin position="791"/>
        <end position="852"/>
    </location>
</feature>
<accession>A0A7H1JBA4</accession>
<evidence type="ECO:0000313" key="3">
    <source>
        <dbReference type="Proteomes" id="UP000516370"/>
    </source>
</evidence>
<dbReference type="SUPFAM" id="SSF69279">
    <property type="entry name" value="Phage tail proteins"/>
    <property type="match status" value="1"/>
</dbReference>
<gene>
    <name evidence="2" type="ORF">IBG28_09310</name>
</gene>
<dbReference type="EMBL" id="CP061081">
    <property type="protein sequence ID" value="QNT07770.1"/>
    <property type="molecule type" value="Genomic_DNA"/>
</dbReference>
<protein>
    <recommendedName>
        <fullName evidence="4">Type VI secretion system tip protein VgrG</fullName>
    </recommendedName>
</protein>
<dbReference type="Gene3D" id="4.10.220.110">
    <property type="match status" value="1"/>
</dbReference>
<evidence type="ECO:0000256" key="1">
    <source>
        <dbReference type="SAM" id="MobiDB-lite"/>
    </source>
</evidence>
<dbReference type="RefSeq" id="WP_162623507.1">
    <property type="nucleotide sequence ID" value="NZ_BMLJ01000006.1"/>
</dbReference>
<organism evidence="2 3">
    <name type="scientific">Marinomonas arctica</name>
    <dbReference type="NCBI Taxonomy" id="383750"/>
    <lineage>
        <taxon>Bacteria</taxon>
        <taxon>Pseudomonadati</taxon>
        <taxon>Pseudomonadota</taxon>
        <taxon>Gammaproteobacteria</taxon>
        <taxon>Oceanospirillales</taxon>
        <taxon>Oceanospirillaceae</taxon>
        <taxon>Marinomonas</taxon>
    </lineage>
</organism>
<keyword evidence="3" id="KW-1185">Reference proteome</keyword>
<dbReference type="Gene3D" id="3.55.50.10">
    <property type="entry name" value="Baseplate protein-like domains"/>
    <property type="match status" value="1"/>
</dbReference>
<proteinExistence type="predicted"/>